<dbReference type="SUPFAM" id="SSF52218">
    <property type="entry name" value="Flavoproteins"/>
    <property type="match status" value="1"/>
</dbReference>
<keyword evidence="1" id="KW-0472">Membrane</keyword>
<proteinExistence type="predicted"/>
<gene>
    <name evidence="3" type="ORF">GPUH_LOCUS13890</name>
</gene>
<accession>A0A183DYU9</accession>
<organism evidence="5">
    <name type="scientific">Gongylonema pulchrum</name>
    <dbReference type="NCBI Taxonomy" id="637853"/>
    <lineage>
        <taxon>Eukaryota</taxon>
        <taxon>Metazoa</taxon>
        <taxon>Ecdysozoa</taxon>
        <taxon>Nematoda</taxon>
        <taxon>Chromadorea</taxon>
        <taxon>Rhabditida</taxon>
        <taxon>Spirurina</taxon>
        <taxon>Spiruromorpha</taxon>
        <taxon>Spiruroidea</taxon>
        <taxon>Gongylonematidae</taxon>
        <taxon>Gongylonema</taxon>
    </lineage>
</organism>
<dbReference type="InterPro" id="IPR008254">
    <property type="entry name" value="Flavodoxin/NO_synth"/>
</dbReference>
<dbReference type="AlphaFoldDB" id="A0A183DYU9"/>
<evidence type="ECO:0000313" key="5">
    <source>
        <dbReference type="WBParaSite" id="GPUH_0001390501-mRNA-1"/>
    </source>
</evidence>
<dbReference type="GO" id="GO:0010181">
    <property type="term" value="F:FMN binding"/>
    <property type="evidence" value="ECO:0007669"/>
    <property type="project" value="InterPro"/>
</dbReference>
<keyword evidence="4" id="KW-1185">Reference proteome</keyword>
<evidence type="ECO:0000313" key="3">
    <source>
        <dbReference type="EMBL" id="VDN23182.1"/>
    </source>
</evidence>
<reference evidence="5" key="1">
    <citation type="submission" date="2016-06" db="UniProtKB">
        <authorList>
            <consortium name="WormBaseParasite"/>
        </authorList>
    </citation>
    <scope>IDENTIFICATION</scope>
</reference>
<keyword evidence="1" id="KW-1133">Transmembrane helix</keyword>
<dbReference type="InterPro" id="IPR029039">
    <property type="entry name" value="Flavoprotein-like_sf"/>
</dbReference>
<sequence>MAASLGTPLMRILYGTETGSAQDVAETLWKDARFRNIPARVSSFGDYTVQVLMHLLIRLFSLFSVFWGRFCGVRRNRPGEEK</sequence>
<feature type="transmembrane region" description="Helical" evidence="1">
    <location>
        <begin position="47"/>
        <end position="67"/>
    </location>
</feature>
<dbReference type="PROSITE" id="PS50902">
    <property type="entry name" value="FLAVODOXIN_LIKE"/>
    <property type="match status" value="1"/>
</dbReference>
<dbReference type="WBParaSite" id="GPUH_0001390501-mRNA-1">
    <property type="protein sequence ID" value="GPUH_0001390501-mRNA-1"/>
    <property type="gene ID" value="GPUH_0001390501"/>
</dbReference>
<dbReference type="EMBL" id="UYRT01080681">
    <property type="protein sequence ID" value="VDN23182.1"/>
    <property type="molecule type" value="Genomic_DNA"/>
</dbReference>
<evidence type="ECO:0000313" key="4">
    <source>
        <dbReference type="Proteomes" id="UP000271098"/>
    </source>
</evidence>
<protein>
    <submittedName>
        <fullName evidence="5">Flavodoxin-like domain-containing protein</fullName>
    </submittedName>
</protein>
<keyword evidence="1" id="KW-0812">Transmembrane</keyword>
<dbReference type="Proteomes" id="UP000271098">
    <property type="component" value="Unassembled WGS sequence"/>
</dbReference>
<evidence type="ECO:0000256" key="1">
    <source>
        <dbReference type="SAM" id="Phobius"/>
    </source>
</evidence>
<feature type="domain" description="Flavodoxin-like" evidence="2">
    <location>
        <begin position="10"/>
        <end position="82"/>
    </location>
</feature>
<dbReference type="Gene3D" id="3.40.50.360">
    <property type="match status" value="1"/>
</dbReference>
<reference evidence="3 4" key="2">
    <citation type="submission" date="2018-11" db="EMBL/GenBank/DDBJ databases">
        <authorList>
            <consortium name="Pathogen Informatics"/>
        </authorList>
    </citation>
    <scope>NUCLEOTIDE SEQUENCE [LARGE SCALE GENOMIC DNA]</scope>
</reference>
<name>A0A183DYU9_9BILA</name>
<evidence type="ECO:0000259" key="2">
    <source>
        <dbReference type="PROSITE" id="PS50902"/>
    </source>
</evidence>
<dbReference type="OrthoDB" id="1856718at2759"/>